<evidence type="ECO:0000256" key="1">
    <source>
        <dbReference type="SAM" id="Coils"/>
    </source>
</evidence>
<gene>
    <name evidence="3" type="ORF">OPV22_012235</name>
</gene>
<reference evidence="3 4" key="1">
    <citation type="submission" date="2022-12" db="EMBL/GenBank/DDBJ databases">
        <title>Chromosome-scale assembly of the Ensete ventricosum genome.</title>
        <authorList>
            <person name="Dussert Y."/>
            <person name="Stocks J."/>
            <person name="Wendawek A."/>
            <person name="Woldeyes F."/>
            <person name="Nichols R.A."/>
            <person name="Borrell J.S."/>
        </authorList>
    </citation>
    <scope>NUCLEOTIDE SEQUENCE [LARGE SCALE GENOMIC DNA]</scope>
    <source>
        <strain evidence="4">cv. Maze</strain>
        <tissue evidence="3">Seeds</tissue>
    </source>
</reference>
<dbReference type="Proteomes" id="UP001222027">
    <property type="component" value="Unassembled WGS sequence"/>
</dbReference>
<keyword evidence="2" id="KW-1133">Transmembrane helix</keyword>
<dbReference type="GO" id="GO:0009535">
    <property type="term" value="C:chloroplast thylakoid membrane"/>
    <property type="evidence" value="ECO:0007669"/>
    <property type="project" value="TreeGrafter"/>
</dbReference>
<dbReference type="PANTHER" id="PTHR34048">
    <property type="entry name" value="LOW-DENSITY RECEPTOR-LIKE PROTEIN"/>
    <property type="match status" value="1"/>
</dbReference>
<keyword evidence="2" id="KW-0472">Membrane</keyword>
<dbReference type="InterPro" id="IPR040377">
    <property type="entry name" value="Ssl2009-like"/>
</dbReference>
<dbReference type="PANTHER" id="PTHR34048:SF5">
    <property type="entry name" value="INNER MEMBRANE LOCALIZED PROTEIN"/>
    <property type="match status" value="1"/>
</dbReference>
<sequence length="200" mass="21853">MAAIANPLVSVRGPRLQALSGYTSKASDKSLVVCHPLSVSIRSLRWRKAGAASCNGHFLLRAVHRESGSPSSAVFFIGGFVLGGIMAGTLACVYAPQISKALTGTDKKDLIRKLPKFIYDEEKASEKRRKALAEKIAQLNAAIDDVSSQLIPNDEPNGAATSRFFYYHKRIRTADMFTSLVLKKEEPFFQGFSESICPSR</sequence>
<proteinExistence type="predicted"/>
<evidence type="ECO:0000313" key="4">
    <source>
        <dbReference type="Proteomes" id="UP001222027"/>
    </source>
</evidence>
<organism evidence="3 4">
    <name type="scientific">Ensete ventricosum</name>
    <name type="common">Abyssinian banana</name>
    <name type="synonym">Musa ensete</name>
    <dbReference type="NCBI Taxonomy" id="4639"/>
    <lineage>
        <taxon>Eukaryota</taxon>
        <taxon>Viridiplantae</taxon>
        <taxon>Streptophyta</taxon>
        <taxon>Embryophyta</taxon>
        <taxon>Tracheophyta</taxon>
        <taxon>Spermatophyta</taxon>
        <taxon>Magnoliopsida</taxon>
        <taxon>Liliopsida</taxon>
        <taxon>Zingiberales</taxon>
        <taxon>Musaceae</taxon>
        <taxon>Ensete</taxon>
    </lineage>
</organism>
<name>A0AAV8QY37_ENSVE</name>
<keyword evidence="2" id="KW-0812">Transmembrane</keyword>
<keyword evidence="1" id="KW-0175">Coiled coil</keyword>
<dbReference type="GO" id="GO:0009706">
    <property type="term" value="C:chloroplast inner membrane"/>
    <property type="evidence" value="ECO:0007669"/>
    <property type="project" value="TreeGrafter"/>
</dbReference>
<protein>
    <submittedName>
        <fullName evidence="3">Uncharacterized protein</fullName>
    </submittedName>
</protein>
<feature type="transmembrane region" description="Helical" evidence="2">
    <location>
        <begin position="73"/>
        <end position="95"/>
    </location>
</feature>
<dbReference type="EMBL" id="JAQQAF010000004">
    <property type="protein sequence ID" value="KAJ8490514.1"/>
    <property type="molecule type" value="Genomic_DNA"/>
</dbReference>
<evidence type="ECO:0000256" key="2">
    <source>
        <dbReference type="SAM" id="Phobius"/>
    </source>
</evidence>
<feature type="coiled-coil region" evidence="1">
    <location>
        <begin position="122"/>
        <end position="149"/>
    </location>
</feature>
<evidence type="ECO:0000313" key="3">
    <source>
        <dbReference type="EMBL" id="KAJ8490514.1"/>
    </source>
</evidence>
<accession>A0AAV8QY37</accession>
<dbReference type="AlphaFoldDB" id="A0AAV8QY37"/>
<comment type="caution">
    <text evidence="3">The sequence shown here is derived from an EMBL/GenBank/DDBJ whole genome shotgun (WGS) entry which is preliminary data.</text>
</comment>
<keyword evidence="4" id="KW-1185">Reference proteome</keyword>